<dbReference type="PROSITE" id="PS00676">
    <property type="entry name" value="SIGMA54_INTERACT_2"/>
    <property type="match status" value="1"/>
</dbReference>
<evidence type="ECO:0000256" key="1">
    <source>
        <dbReference type="ARBA" id="ARBA00022741"/>
    </source>
</evidence>
<keyword evidence="2" id="KW-0067">ATP-binding</keyword>
<dbReference type="InterPro" id="IPR002078">
    <property type="entry name" value="Sigma_54_int"/>
</dbReference>
<dbReference type="PANTHER" id="PTHR32071:SF122">
    <property type="entry name" value="SIGMA FACTOR"/>
    <property type="match status" value="1"/>
</dbReference>
<dbReference type="InterPro" id="IPR009057">
    <property type="entry name" value="Homeodomain-like_sf"/>
</dbReference>
<dbReference type="SUPFAM" id="SSF52540">
    <property type="entry name" value="P-loop containing nucleoside triphosphate hydrolases"/>
    <property type="match status" value="1"/>
</dbReference>
<evidence type="ECO:0000313" key="6">
    <source>
        <dbReference type="Proteomes" id="UP000005289"/>
    </source>
</evidence>
<dbReference type="AlphaFoldDB" id="W0DLF9"/>
<evidence type="ECO:0000259" key="4">
    <source>
        <dbReference type="PROSITE" id="PS50045"/>
    </source>
</evidence>
<dbReference type="InterPro" id="IPR002197">
    <property type="entry name" value="HTH_Fis"/>
</dbReference>
<dbReference type="STRING" id="713585.THITH_04850"/>
<name>W0DLF9_9GAMM</name>
<dbReference type="GO" id="GO:0043565">
    <property type="term" value="F:sequence-specific DNA binding"/>
    <property type="evidence" value="ECO:0007669"/>
    <property type="project" value="InterPro"/>
</dbReference>
<protein>
    <submittedName>
        <fullName evidence="5">Fis family transcriptional regulator</fullName>
    </submittedName>
</protein>
<dbReference type="CDD" id="cd00009">
    <property type="entry name" value="AAA"/>
    <property type="match status" value="1"/>
</dbReference>
<dbReference type="KEGG" id="tti:THITH_04850"/>
<proteinExistence type="predicted"/>
<organism evidence="5 6">
    <name type="scientific">Thioalkalivibrio paradoxus ARh 1</name>
    <dbReference type="NCBI Taxonomy" id="713585"/>
    <lineage>
        <taxon>Bacteria</taxon>
        <taxon>Pseudomonadati</taxon>
        <taxon>Pseudomonadota</taxon>
        <taxon>Gammaproteobacteria</taxon>
        <taxon>Chromatiales</taxon>
        <taxon>Ectothiorhodospiraceae</taxon>
        <taxon>Thioalkalivibrio</taxon>
    </lineage>
</organism>
<evidence type="ECO:0000256" key="2">
    <source>
        <dbReference type="ARBA" id="ARBA00022840"/>
    </source>
</evidence>
<feature type="domain" description="Sigma-54 factor interaction" evidence="4">
    <location>
        <begin position="142"/>
        <end position="365"/>
    </location>
</feature>
<feature type="region of interest" description="Disordered" evidence="3">
    <location>
        <begin position="126"/>
        <end position="146"/>
    </location>
</feature>
<dbReference type="Pfam" id="PF00158">
    <property type="entry name" value="Sigma54_activat"/>
    <property type="match status" value="1"/>
</dbReference>
<keyword evidence="1" id="KW-0547">Nucleotide-binding</keyword>
<accession>W0DLF9</accession>
<dbReference type="EMBL" id="CP007029">
    <property type="protein sequence ID" value="AHE97700.1"/>
    <property type="molecule type" value="Genomic_DNA"/>
</dbReference>
<dbReference type="SMART" id="SM00382">
    <property type="entry name" value="AAA"/>
    <property type="match status" value="1"/>
</dbReference>
<dbReference type="GO" id="GO:0005524">
    <property type="term" value="F:ATP binding"/>
    <property type="evidence" value="ECO:0007669"/>
    <property type="project" value="UniProtKB-KW"/>
</dbReference>
<reference evidence="5 6" key="1">
    <citation type="submission" date="2013-12" db="EMBL/GenBank/DDBJ databases">
        <authorList>
            <consortium name="DOE Joint Genome Institute"/>
            <person name="Muyzer G."/>
            <person name="Huntemann M."/>
            <person name="Han J."/>
            <person name="Chen A."/>
            <person name="Kyrpides N."/>
            <person name="Mavromatis K."/>
            <person name="Markowitz V."/>
            <person name="Palaniappan K."/>
            <person name="Ivanova N."/>
            <person name="Schaumberg A."/>
            <person name="Pati A."/>
            <person name="Liolios K."/>
            <person name="Nordberg H.P."/>
            <person name="Cantor M.N."/>
            <person name="Hua S.X."/>
            <person name="Woyke T."/>
        </authorList>
    </citation>
    <scope>NUCLEOTIDE SEQUENCE [LARGE SCALE GENOMIC DNA]</scope>
    <source>
        <strain evidence="5 6">ARh 1</strain>
    </source>
</reference>
<dbReference type="SUPFAM" id="SSF46689">
    <property type="entry name" value="Homeodomain-like"/>
    <property type="match status" value="1"/>
</dbReference>
<dbReference type="Gene3D" id="1.10.8.60">
    <property type="match status" value="1"/>
</dbReference>
<dbReference type="PROSITE" id="PS00675">
    <property type="entry name" value="SIGMA54_INTERACT_1"/>
    <property type="match status" value="1"/>
</dbReference>
<sequence>MSTDPYLALIQGFVEQFREASLVIDELGRIVTHNRALAELLGQPADSKFDSTLRLGSVNLQQLLIRAAIDAGEHDAAGRPSSRALDFHADLVVRERPVRARIVTANLADPQRQRQLRLVRLQVVSAGDPEAPPGGYAPDSVLESSDPDTRTALDLARRAAGAGSPLLILGESGTGKTALARELHRIGPRRHARLEELHGATIADAGLVSELFGHVQGAFPGADAERIGRLEYAHGGTLLLDEVAAMSPRLQAALLRVLDSGRFERAGENRIRRADFHLIATTSADLSAGSRSGPAFRTDLYHRLAGITIRLPPLRERLADLASCLDRWSSHHGIKPDSAVRERLVQHRWPGNFRELGHVLEWLRLQADASGHIASHALAGVLPSTDAPAATPDAGAATEGLSFSAKERKEREMLEAALTAHDGNRTLAARSLGIDRTTLWRKLHRLRLIPEDSRG</sequence>
<dbReference type="GO" id="GO:0006355">
    <property type="term" value="P:regulation of DNA-templated transcription"/>
    <property type="evidence" value="ECO:0007669"/>
    <property type="project" value="InterPro"/>
</dbReference>
<dbReference type="InterPro" id="IPR027417">
    <property type="entry name" value="P-loop_NTPase"/>
</dbReference>
<evidence type="ECO:0000313" key="5">
    <source>
        <dbReference type="EMBL" id="AHE97700.1"/>
    </source>
</evidence>
<dbReference type="PANTHER" id="PTHR32071">
    <property type="entry name" value="TRANSCRIPTIONAL REGULATORY PROTEIN"/>
    <property type="match status" value="1"/>
</dbReference>
<dbReference type="RefSeq" id="WP_006749006.1">
    <property type="nucleotide sequence ID" value="NZ_CP007029.1"/>
</dbReference>
<dbReference type="Gene3D" id="3.40.50.300">
    <property type="entry name" value="P-loop containing nucleotide triphosphate hydrolases"/>
    <property type="match status" value="1"/>
</dbReference>
<dbReference type="Pfam" id="PF02954">
    <property type="entry name" value="HTH_8"/>
    <property type="match status" value="1"/>
</dbReference>
<dbReference type="Gene3D" id="1.10.10.60">
    <property type="entry name" value="Homeodomain-like"/>
    <property type="match status" value="1"/>
</dbReference>
<dbReference type="Proteomes" id="UP000005289">
    <property type="component" value="Chromosome"/>
</dbReference>
<dbReference type="InterPro" id="IPR025662">
    <property type="entry name" value="Sigma_54_int_dom_ATP-bd_1"/>
</dbReference>
<dbReference type="OrthoDB" id="9804019at2"/>
<evidence type="ECO:0000256" key="3">
    <source>
        <dbReference type="SAM" id="MobiDB-lite"/>
    </source>
</evidence>
<dbReference type="InterPro" id="IPR025943">
    <property type="entry name" value="Sigma_54_int_dom_ATP-bd_2"/>
</dbReference>
<keyword evidence="6" id="KW-1185">Reference proteome</keyword>
<gene>
    <name evidence="5" type="ORF">THITH_04850</name>
</gene>
<dbReference type="InterPro" id="IPR003593">
    <property type="entry name" value="AAA+_ATPase"/>
</dbReference>
<dbReference type="HOGENOM" id="CLU_000445_0_6_6"/>
<dbReference type="PRINTS" id="PR01590">
    <property type="entry name" value="HTHFIS"/>
</dbReference>
<dbReference type="PROSITE" id="PS50045">
    <property type="entry name" value="SIGMA54_INTERACT_4"/>
    <property type="match status" value="1"/>
</dbReference>